<dbReference type="AlphaFoldDB" id="A0A1D8G1H6"/>
<dbReference type="PROSITE" id="PS51257">
    <property type="entry name" value="PROKAR_LIPOPROTEIN"/>
    <property type="match status" value="1"/>
</dbReference>
<keyword evidence="3" id="KW-1185">Reference proteome</keyword>
<proteinExistence type="predicted"/>
<feature type="signal peptide" evidence="1">
    <location>
        <begin position="1"/>
        <end position="23"/>
    </location>
</feature>
<evidence type="ECO:0008006" key="4">
    <source>
        <dbReference type="Google" id="ProtNLM"/>
    </source>
</evidence>
<dbReference type="PATRIC" id="fig|285473.5.peg.2235"/>
<accession>A0A1D8G1H6</accession>
<evidence type="ECO:0000313" key="3">
    <source>
        <dbReference type="Proteomes" id="UP000095349"/>
    </source>
</evidence>
<sequence length="226" mass="24168">MRRAAIIVVLAFALSACGKPVPAEPTAVFRAACEESLSGPTITWLERRASTLSFRLSRGIDGTRDRISKDLRAWKPGVAFPWTDTGSVSMCGVGGPGHGDHYTVEYRATAEALDMIHAPGGLGRGSLVRVNDDVVLTALWRPPMEGVADDIGAGRYRVYVACQVPGANSGQLERAPLMGELDDTLTNESSARIHYTHLLHSTRLLVEALGCTNKPVVPAEPPPAVK</sequence>
<dbReference type="Proteomes" id="UP000095349">
    <property type="component" value="Chromosome"/>
</dbReference>
<evidence type="ECO:0000256" key="1">
    <source>
        <dbReference type="SAM" id="SignalP"/>
    </source>
</evidence>
<protein>
    <recommendedName>
        <fullName evidence="4">Lipoprotein</fullName>
    </recommendedName>
</protein>
<feature type="chain" id="PRO_5009107007" description="Lipoprotein" evidence="1">
    <location>
        <begin position="24"/>
        <end position="226"/>
    </location>
</feature>
<gene>
    <name evidence="2" type="ORF">A4G23_02144</name>
</gene>
<dbReference type="STRING" id="285473.A4G23_02144"/>
<keyword evidence="1" id="KW-0732">Signal</keyword>
<dbReference type="GeneID" id="33065080"/>
<name>A0A1D8G1H6_9ACTN</name>
<dbReference type="OrthoDB" id="4277061at2"/>
<dbReference type="KEGG" id="srn:A4G23_02144"/>
<dbReference type="EMBL" id="CP017316">
    <property type="protein sequence ID" value="AOT59307.1"/>
    <property type="molecule type" value="Genomic_DNA"/>
</dbReference>
<evidence type="ECO:0000313" key="2">
    <source>
        <dbReference type="EMBL" id="AOT59307.1"/>
    </source>
</evidence>
<reference evidence="2 3" key="1">
    <citation type="submission" date="2016-09" db="EMBL/GenBank/DDBJ databases">
        <title>Streptomyces rubrolavendulae MJM4426 Genome sequencing and assembly.</title>
        <authorList>
            <person name="Kim J.-G."/>
        </authorList>
    </citation>
    <scope>NUCLEOTIDE SEQUENCE [LARGE SCALE GENOMIC DNA]</scope>
    <source>
        <strain evidence="2 3">MJM4426</strain>
    </source>
</reference>
<organism evidence="2 3">
    <name type="scientific">Streptomyces rubrolavendulae</name>
    <dbReference type="NCBI Taxonomy" id="285473"/>
    <lineage>
        <taxon>Bacteria</taxon>
        <taxon>Bacillati</taxon>
        <taxon>Actinomycetota</taxon>
        <taxon>Actinomycetes</taxon>
        <taxon>Kitasatosporales</taxon>
        <taxon>Streptomycetaceae</taxon>
        <taxon>Streptomyces</taxon>
    </lineage>
</organism>